<accession>A0AAW6NJ45</accession>
<dbReference type="CDD" id="cd02440">
    <property type="entry name" value="AdoMet_MTases"/>
    <property type="match status" value="1"/>
</dbReference>
<keyword evidence="2" id="KW-0489">Methyltransferase</keyword>
<dbReference type="InterPro" id="IPR029063">
    <property type="entry name" value="SAM-dependent_MTases_sf"/>
</dbReference>
<organism evidence="2 3">
    <name type="scientific">Enterobacter cloacae</name>
    <dbReference type="NCBI Taxonomy" id="550"/>
    <lineage>
        <taxon>Bacteria</taxon>
        <taxon>Pseudomonadati</taxon>
        <taxon>Pseudomonadota</taxon>
        <taxon>Gammaproteobacteria</taxon>
        <taxon>Enterobacterales</taxon>
        <taxon>Enterobacteriaceae</taxon>
        <taxon>Enterobacter</taxon>
        <taxon>Enterobacter cloacae complex</taxon>
    </lineage>
</organism>
<comment type="caution">
    <text evidence="2">The sequence shown here is derived from an EMBL/GenBank/DDBJ whole genome shotgun (WGS) entry which is preliminary data.</text>
</comment>
<feature type="non-terminal residue" evidence="2">
    <location>
        <position position="1"/>
    </location>
</feature>
<dbReference type="Gene3D" id="3.40.50.150">
    <property type="entry name" value="Vaccinia Virus protein VP39"/>
    <property type="match status" value="1"/>
</dbReference>
<dbReference type="AlphaFoldDB" id="A0AAW6NJ45"/>
<proteinExistence type="predicted"/>
<gene>
    <name evidence="2" type="ORF">P3S46_03630</name>
</gene>
<dbReference type="RefSeq" id="WP_276201159.1">
    <property type="nucleotide sequence ID" value="NZ_JARJGR010000499.1"/>
</dbReference>
<sequence>ASFEVVISRYSAHHWHDVGQALREVKRVLKPGGIFIIMDVMSPGHPVRNIWLQTVEALRDTSHVQNYSSGEWLTFITEAGLISRSLITDRLPLEFASWIARMRTPEALTQAIRLYQESASADVKAYFELHDDGSFTSDTIMAEAQKAG</sequence>
<dbReference type="SUPFAM" id="SSF53335">
    <property type="entry name" value="S-adenosyl-L-methionine-dependent methyltransferases"/>
    <property type="match status" value="1"/>
</dbReference>
<keyword evidence="2" id="KW-0808">Transferase</keyword>
<reference evidence="2" key="1">
    <citation type="submission" date="2023-03" db="EMBL/GenBank/DDBJ databases">
        <title>A Study on Prevalence and Characterization of Enterobacter cloacae strains in China.</title>
        <authorList>
            <person name="Zheng Z."/>
        </authorList>
    </citation>
    <scope>NUCLEOTIDE SEQUENCE</scope>
    <source>
        <strain evidence="2">EC77</strain>
    </source>
</reference>
<name>A0AAW6NJ45_ENTCL</name>
<dbReference type="EMBL" id="JARJGR010000499">
    <property type="protein sequence ID" value="MDF3636311.1"/>
    <property type="molecule type" value="Genomic_DNA"/>
</dbReference>
<dbReference type="Pfam" id="PF08241">
    <property type="entry name" value="Methyltransf_11"/>
    <property type="match status" value="1"/>
</dbReference>
<evidence type="ECO:0000313" key="3">
    <source>
        <dbReference type="Proteomes" id="UP001215180"/>
    </source>
</evidence>
<dbReference type="GO" id="GO:0032259">
    <property type="term" value="P:methylation"/>
    <property type="evidence" value="ECO:0007669"/>
    <property type="project" value="UniProtKB-KW"/>
</dbReference>
<evidence type="ECO:0000259" key="1">
    <source>
        <dbReference type="Pfam" id="PF08241"/>
    </source>
</evidence>
<dbReference type="InterPro" id="IPR013216">
    <property type="entry name" value="Methyltransf_11"/>
</dbReference>
<feature type="domain" description="Methyltransferase type 11" evidence="1">
    <location>
        <begin position="2"/>
        <end position="37"/>
    </location>
</feature>
<dbReference type="GO" id="GO:0008757">
    <property type="term" value="F:S-adenosylmethionine-dependent methyltransferase activity"/>
    <property type="evidence" value="ECO:0007669"/>
    <property type="project" value="InterPro"/>
</dbReference>
<evidence type="ECO:0000313" key="2">
    <source>
        <dbReference type="EMBL" id="MDF3636311.1"/>
    </source>
</evidence>
<dbReference type="Proteomes" id="UP001215180">
    <property type="component" value="Unassembled WGS sequence"/>
</dbReference>
<protein>
    <submittedName>
        <fullName evidence="2">Class I SAM-dependent methyltransferase</fullName>
    </submittedName>
</protein>